<evidence type="ECO:0000313" key="1">
    <source>
        <dbReference type="EMBL" id="ORD97908.1"/>
    </source>
</evidence>
<proteinExistence type="predicted"/>
<dbReference type="VEuPathDB" id="MicrosporidiaDB:A0H76_1857"/>
<gene>
    <name evidence="1" type="ORF">HERIO_234</name>
</gene>
<reference evidence="1 2" key="1">
    <citation type="journal article" date="2017" name="Environ. Microbiol.">
        <title>Decay of the glycolytic pathway and adaptation to intranuclear parasitism within Enterocytozoonidae microsporidia.</title>
        <authorList>
            <person name="Wiredu Boakye D."/>
            <person name="Jaroenlak P."/>
            <person name="Prachumwat A."/>
            <person name="Williams T.A."/>
            <person name="Bateman K.S."/>
            <person name="Itsathitphaisarn O."/>
            <person name="Sritunyalucksana K."/>
            <person name="Paszkiewicz K.H."/>
            <person name="Moore K.A."/>
            <person name="Stentiford G.D."/>
            <person name="Williams B.A."/>
        </authorList>
    </citation>
    <scope>NUCLEOTIDE SEQUENCE [LARGE SCALE GENOMIC DNA]</scope>
    <source>
        <strain evidence="1 2">GB1</strain>
    </source>
</reference>
<dbReference type="EMBL" id="LVKB01000006">
    <property type="protein sequence ID" value="ORD97908.1"/>
    <property type="molecule type" value="Genomic_DNA"/>
</dbReference>
<organism evidence="1 2">
    <name type="scientific">Hepatospora eriocheir</name>
    <dbReference type="NCBI Taxonomy" id="1081669"/>
    <lineage>
        <taxon>Eukaryota</taxon>
        <taxon>Fungi</taxon>
        <taxon>Fungi incertae sedis</taxon>
        <taxon>Microsporidia</taxon>
        <taxon>Hepatosporidae</taxon>
        <taxon>Hepatospora</taxon>
    </lineage>
</organism>
<keyword evidence="2" id="KW-1185">Reference proteome</keyword>
<dbReference type="VEuPathDB" id="MicrosporidiaDB:HERIO_234"/>
<comment type="caution">
    <text evidence="1">The sequence shown here is derived from an EMBL/GenBank/DDBJ whole genome shotgun (WGS) entry which is preliminary data.</text>
</comment>
<name>A0A1X0QDP2_9MICR</name>
<dbReference type="Proteomes" id="UP000192356">
    <property type="component" value="Unassembled WGS sequence"/>
</dbReference>
<protein>
    <submittedName>
        <fullName evidence="1">Uncharacterized protein</fullName>
    </submittedName>
</protein>
<accession>A0A1X0QDP2</accession>
<dbReference type="AlphaFoldDB" id="A0A1X0QDP2"/>
<evidence type="ECO:0000313" key="2">
    <source>
        <dbReference type="Proteomes" id="UP000192356"/>
    </source>
</evidence>
<sequence length="95" mass="11518">MDAKNERLNYYYINSLFDIVEKYNLIPLKDFVNENLFKVNKYESFMAKVFKYNKNDIEKCLDNTYKSEIFQQNVQSHLSIYFQILLKLLSVKIKN</sequence>